<sequence>MILPSISGRGRAFPAESCRYMPCLAISNFCRRWNFHNNFQANCTGPHFFFVFVFFYIRTRRRKERTTYGPLRRYSRLVTHPVLNRPTGLNLSA</sequence>
<gene>
    <name evidence="2" type="ORF">PEVE_00015031</name>
</gene>
<feature type="non-terminal residue" evidence="2">
    <location>
        <position position="93"/>
    </location>
</feature>
<name>A0ABN8RY45_9CNID</name>
<evidence type="ECO:0000313" key="2">
    <source>
        <dbReference type="EMBL" id="CAH3183729.1"/>
    </source>
</evidence>
<dbReference type="Proteomes" id="UP001159427">
    <property type="component" value="Unassembled WGS sequence"/>
</dbReference>
<keyword evidence="1" id="KW-0812">Transmembrane</keyword>
<keyword evidence="1" id="KW-1133">Transmembrane helix</keyword>
<protein>
    <submittedName>
        <fullName evidence="2">Uncharacterized protein</fullName>
    </submittedName>
</protein>
<evidence type="ECO:0000313" key="3">
    <source>
        <dbReference type="Proteomes" id="UP001159427"/>
    </source>
</evidence>
<feature type="transmembrane region" description="Helical" evidence="1">
    <location>
        <begin position="39"/>
        <end position="57"/>
    </location>
</feature>
<reference evidence="2 3" key="1">
    <citation type="submission" date="2022-05" db="EMBL/GenBank/DDBJ databases">
        <authorList>
            <consortium name="Genoscope - CEA"/>
            <person name="William W."/>
        </authorList>
    </citation>
    <scope>NUCLEOTIDE SEQUENCE [LARGE SCALE GENOMIC DNA]</scope>
</reference>
<keyword evidence="3" id="KW-1185">Reference proteome</keyword>
<keyword evidence="1" id="KW-0472">Membrane</keyword>
<accession>A0ABN8RY45</accession>
<evidence type="ECO:0000256" key="1">
    <source>
        <dbReference type="SAM" id="Phobius"/>
    </source>
</evidence>
<comment type="caution">
    <text evidence="2">The sequence shown here is derived from an EMBL/GenBank/DDBJ whole genome shotgun (WGS) entry which is preliminary data.</text>
</comment>
<organism evidence="2 3">
    <name type="scientific">Porites evermanni</name>
    <dbReference type="NCBI Taxonomy" id="104178"/>
    <lineage>
        <taxon>Eukaryota</taxon>
        <taxon>Metazoa</taxon>
        <taxon>Cnidaria</taxon>
        <taxon>Anthozoa</taxon>
        <taxon>Hexacorallia</taxon>
        <taxon>Scleractinia</taxon>
        <taxon>Fungiina</taxon>
        <taxon>Poritidae</taxon>
        <taxon>Porites</taxon>
    </lineage>
</organism>
<dbReference type="EMBL" id="CALNXI010002147">
    <property type="protein sequence ID" value="CAH3183729.1"/>
    <property type="molecule type" value="Genomic_DNA"/>
</dbReference>
<proteinExistence type="predicted"/>